<keyword evidence="1" id="KW-0489">Methyltransferase</keyword>
<comment type="caution">
    <text evidence="1">The sequence shown here is derived from an EMBL/GenBank/DDBJ whole genome shotgun (WGS) entry which is preliminary data.</text>
</comment>
<dbReference type="Gene3D" id="3.40.50.150">
    <property type="entry name" value="Vaccinia Virus protein VP39"/>
    <property type="match status" value="1"/>
</dbReference>
<dbReference type="GO" id="GO:0008757">
    <property type="term" value="F:S-adenosylmethionine-dependent methyltransferase activity"/>
    <property type="evidence" value="ECO:0007669"/>
    <property type="project" value="UniProtKB-ARBA"/>
</dbReference>
<name>A0A9P7YE70_9HELO</name>
<organism evidence="1 2">
    <name type="scientific">Amylocarpus encephaloides</name>
    <dbReference type="NCBI Taxonomy" id="45428"/>
    <lineage>
        <taxon>Eukaryota</taxon>
        <taxon>Fungi</taxon>
        <taxon>Dikarya</taxon>
        <taxon>Ascomycota</taxon>
        <taxon>Pezizomycotina</taxon>
        <taxon>Leotiomycetes</taxon>
        <taxon>Helotiales</taxon>
        <taxon>Helotiales incertae sedis</taxon>
        <taxon>Amylocarpus</taxon>
    </lineage>
</organism>
<dbReference type="InterPro" id="IPR019410">
    <property type="entry name" value="Methyltransf_16"/>
</dbReference>
<dbReference type="PANTHER" id="PTHR14614">
    <property type="entry name" value="HEPATOCELLULAR CARCINOMA-ASSOCIATED ANTIGEN"/>
    <property type="match status" value="1"/>
</dbReference>
<dbReference type="InterPro" id="IPR029063">
    <property type="entry name" value="SAM-dependent_MTases_sf"/>
</dbReference>
<dbReference type="GO" id="GO:0032259">
    <property type="term" value="P:methylation"/>
    <property type="evidence" value="ECO:0007669"/>
    <property type="project" value="UniProtKB-KW"/>
</dbReference>
<sequence>MHYIRFLKAPRLIDNSMRNAPSSISAKITITTDLGESFLRANVTLDVLLVAEDESLVLVDPKELVWRGEDGMRALEVAFQIPARLKKSHEGPVRVIVKARPMKTALGRSIRSFTSVLSQQESEGGIVEVGSMAIVLNPVPSKTVQPSLARRQLWNGRGEAIEIWEETGESIARHVWDAGLVFSAYLSRVADNLSLSKPQPKTLPVLEDVLLKGSRLKVIELGAGCGIVGITLASSLSNIDQILLTDLPEASEILETNIAASRARKPANPSPSADVSHHVLDWSSPLRQPVSITKWDLVLVADCTYNPDVVPDLVSTLGKLRAANREVLVALAMKVRHESEMVFFELMEREGWAVREKCRFRLPVLGGEEEGIEVWVFGEGGLVSYRA</sequence>
<keyword evidence="2" id="KW-1185">Reference proteome</keyword>
<dbReference type="OrthoDB" id="413520at2759"/>
<dbReference type="AlphaFoldDB" id="A0A9P7YE70"/>
<evidence type="ECO:0000313" key="1">
    <source>
        <dbReference type="EMBL" id="KAG9231716.1"/>
    </source>
</evidence>
<accession>A0A9P7YE70</accession>
<evidence type="ECO:0000313" key="2">
    <source>
        <dbReference type="Proteomes" id="UP000824998"/>
    </source>
</evidence>
<reference evidence="1" key="1">
    <citation type="journal article" date="2021" name="IMA Fungus">
        <title>Genomic characterization of three marine fungi, including Emericellopsis atlantica sp. nov. with signatures of a generalist lifestyle and marine biomass degradation.</title>
        <authorList>
            <person name="Hagestad O.C."/>
            <person name="Hou L."/>
            <person name="Andersen J.H."/>
            <person name="Hansen E.H."/>
            <person name="Altermark B."/>
            <person name="Li C."/>
            <person name="Kuhnert E."/>
            <person name="Cox R.J."/>
            <person name="Crous P.W."/>
            <person name="Spatafora J.W."/>
            <person name="Lail K."/>
            <person name="Amirebrahimi M."/>
            <person name="Lipzen A."/>
            <person name="Pangilinan J."/>
            <person name="Andreopoulos W."/>
            <person name="Hayes R.D."/>
            <person name="Ng V."/>
            <person name="Grigoriev I.V."/>
            <person name="Jackson S.A."/>
            <person name="Sutton T.D.S."/>
            <person name="Dobson A.D.W."/>
            <person name="Rama T."/>
        </authorList>
    </citation>
    <scope>NUCLEOTIDE SEQUENCE</scope>
    <source>
        <strain evidence="1">TRa018bII</strain>
    </source>
</reference>
<keyword evidence="1" id="KW-0808">Transferase</keyword>
<dbReference type="SUPFAM" id="SSF53335">
    <property type="entry name" value="S-adenosyl-L-methionine-dependent methyltransferases"/>
    <property type="match status" value="1"/>
</dbReference>
<proteinExistence type="predicted"/>
<protein>
    <submittedName>
        <fullName evidence="1">Methyltransferase-domain-containing protein</fullName>
    </submittedName>
</protein>
<dbReference type="GO" id="GO:0005829">
    <property type="term" value="C:cytosol"/>
    <property type="evidence" value="ECO:0007669"/>
    <property type="project" value="TreeGrafter"/>
</dbReference>
<dbReference type="PANTHER" id="PTHR14614:SF132">
    <property type="entry name" value="PROTEIN-LYSINE METHYLTRANSFERASE C42C1.13"/>
    <property type="match status" value="1"/>
</dbReference>
<gene>
    <name evidence="1" type="ORF">BJ875DRAFT_382334</name>
</gene>
<dbReference type="Proteomes" id="UP000824998">
    <property type="component" value="Unassembled WGS sequence"/>
</dbReference>
<dbReference type="EMBL" id="MU251585">
    <property type="protein sequence ID" value="KAG9231716.1"/>
    <property type="molecule type" value="Genomic_DNA"/>
</dbReference>
<dbReference type="Pfam" id="PF10294">
    <property type="entry name" value="Methyltransf_16"/>
    <property type="match status" value="1"/>
</dbReference>